<keyword evidence="3" id="KW-0964">Secreted</keyword>
<dbReference type="InterPro" id="IPR000734">
    <property type="entry name" value="TAG_lipase"/>
</dbReference>
<dbReference type="InterPro" id="IPR013818">
    <property type="entry name" value="Lipase"/>
</dbReference>
<dbReference type="VEuPathDB" id="VectorBase:GBRI018897"/>
<dbReference type="GO" id="GO:0016042">
    <property type="term" value="P:lipid catabolic process"/>
    <property type="evidence" value="ECO:0007669"/>
    <property type="project" value="TreeGrafter"/>
</dbReference>
<feature type="signal peptide" evidence="6">
    <location>
        <begin position="1"/>
        <end position="19"/>
    </location>
</feature>
<evidence type="ECO:0000256" key="4">
    <source>
        <dbReference type="ARBA" id="ARBA00022729"/>
    </source>
</evidence>
<protein>
    <recommendedName>
        <fullName evidence="7">Lipase domain-containing protein</fullName>
    </recommendedName>
</protein>
<comment type="subcellular location">
    <subcellularLocation>
        <location evidence="1">Secreted</location>
    </subcellularLocation>
</comment>
<dbReference type="GO" id="GO:0016298">
    <property type="term" value="F:lipase activity"/>
    <property type="evidence" value="ECO:0007669"/>
    <property type="project" value="InterPro"/>
</dbReference>
<dbReference type="EnsemblMetazoa" id="GBRI018897-RA">
    <property type="protein sequence ID" value="GBRI018897-PA"/>
    <property type="gene ID" value="GBRI018897"/>
</dbReference>
<feature type="domain" description="Lipase" evidence="7">
    <location>
        <begin position="139"/>
        <end position="408"/>
    </location>
</feature>
<dbReference type="Proteomes" id="UP000091820">
    <property type="component" value="Unassembled WGS sequence"/>
</dbReference>
<evidence type="ECO:0000313" key="8">
    <source>
        <dbReference type="EnsemblMetazoa" id="GBRI018897-PA"/>
    </source>
</evidence>
<reference evidence="8" key="2">
    <citation type="submission" date="2020-05" db="UniProtKB">
        <authorList>
            <consortium name="EnsemblMetazoa"/>
        </authorList>
    </citation>
    <scope>IDENTIFICATION</scope>
    <source>
        <strain evidence="8">IAEA</strain>
    </source>
</reference>
<evidence type="ECO:0000256" key="5">
    <source>
        <dbReference type="RuleBase" id="RU004262"/>
    </source>
</evidence>
<reference evidence="9" key="1">
    <citation type="submission" date="2014-03" db="EMBL/GenBank/DDBJ databases">
        <authorList>
            <person name="Aksoy S."/>
            <person name="Warren W."/>
            <person name="Wilson R.K."/>
        </authorList>
    </citation>
    <scope>NUCLEOTIDE SEQUENCE [LARGE SCALE GENOMIC DNA]</scope>
    <source>
        <strain evidence="9">IAEA</strain>
    </source>
</reference>
<comment type="similarity">
    <text evidence="2 5">Belongs to the AB hydrolase superfamily. Lipase family.</text>
</comment>
<evidence type="ECO:0000256" key="2">
    <source>
        <dbReference type="ARBA" id="ARBA00010701"/>
    </source>
</evidence>
<organism evidence="8 9">
    <name type="scientific">Glossina brevipalpis</name>
    <dbReference type="NCBI Taxonomy" id="37001"/>
    <lineage>
        <taxon>Eukaryota</taxon>
        <taxon>Metazoa</taxon>
        <taxon>Ecdysozoa</taxon>
        <taxon>Arthropoda</taxon>
        <taxon>Hexapoda</taxon>
        <taxon>Insecta</taxon>
        <taxon>Pterygota</taxon>
        <taxon>Neoptera</taxon>
        <taxon>Endopterygota</taxon>
        <taxon>Diptera</taxon>
        <taxon>Brachycera</taxon>
        <taxon>Muscomorpha</taxon>
        <taxon>Hippoboscoidea</taxon>
        <taxon>Glossinidae</taxon>
        <taxon>Glossina</taxon>
    </lineage>
</organism>
<evidence type="ECO:0000256" key="3">
    <source>
        <dbReference type="ARBA" id="ARBA00022525"/>
    </source>
</evidence>
<evidence type="ECO:0000259" key="7">
    <source>
        <dbReference type="Pfam" id="PF00151"/>
    </source>
</evidence>
<name>A0A1A9WGJ0_9MUSC</name>
<evidence type="ECO:0000313" key="9">
    <source>
        <dbReference type="Proteomes" id="UP000091820"/>
    </source>
</evidence>
<feature type="chain" id="PRO_5008400365" description="Lipase domain-containing protein" evidence="6">
    <location>
        <begin position="20"/>
        <end position="438"/>
    </location>
</feature>
<dbReference type="SUPFAM" id="SSF53474">
    <property type="entry name" value="alpha/beta-Hydrolases"/>
    <property type="match status" value="1"/>
</dbReference>
<dbReference type="InterPro" id="IPR029058">
    <property type="entry name" value="AB_hydrolase_fold"/>
</dbReference>
<dbReference type="Pfam" id="PF00151">
    <property type="entry name" value="Lipase"/>
    <property type="match status" value="1"/>
</dbReference>
<dbReference type="GO" id="GO:0017171">
    <property type="term" value="F:serine hydrolase activity"/>
    <property type="evidence" value="ECO:0007669"/>
    <property type="project" value="TreeGrafter"/>
</dbReference>
<keyword evidence="9" id="KW-1185">Reference proteome</keyword>
<proteinExistence type="inferred from homology"/>
<evidence type="ECO:0000256" key="6">
    <source>
        <dbReference type="SAM" id="SignalP"/>
    </source>
</evidence>
<dbReference type="PANTHER" id="PTHR11610">
    <property type="entry name" value="LIPASE"/>
    <property type="match status" value="1"/>
</dbReference>
<keyword evidence="4 6" id="KW-0732">Signal</keyword>
<dbReference type="GO" id="GO:0005615">
    <property type="term" value="C:extracellular space"/>
    <property type="evidence" value="ECO:0007669"/>
    <property type="project" value="TreeGrafter"/>
</dbReference>
<evidence type="ECO:0000256" key="1">
    <source>
        <dbReference type="ARBA" id="ARBA00004613"/>
    </source>
</evidence>
<sequence length="438" mass="49035">MNSLGTVWLLIGTLTVACAVSVPRSLLLSSEKYLMDNALRAAEWISLPDLEPLPSLDKISFKKLEEMPLEEAAEMLNKLYHLSKINRRPVDTYIPNTSDINALMIATNNEKISFKLSKIVQTVMKDSDFGKQVLTIFLTGLPNELNAVKKANDELIQAYMQRYKNLPLNLNLNQTYKVVSSEEMLSDKTGELTANKKSKGNLIVVDLGSAMKNFKEWITLDIEEMGTNLGNILTDLTDKVDVPQEVIHIIGQGVAAHVAGVAGRQYSRVTGHRLRRITGLDPSKIFVDNKNVLTGLARGDADFVDVIHTSSYSMGTVMRCGDVDFYPDGPNQLLSGSKNVIEASMRATCYFADTVVPLMERNFPAVSATSLQEYKNKKGYGKRVYLGISTDFDLKGDYVLEVNTKNNYDRNTPIEKSMDYHSIHMPWKTIDEKLTRIY</sequence>
<dbReference type="AlphaFoldDB" id="A0A1A9WGJ0"/>
<dbReference type="PANTHER" id="PTHR11610:SF149">
    <property type="entry name" value="FI01450P-RELATED"/>
    <property type="match status" value="1"/>
</dbReference>
<dbReference type="Gene3D" id="3.40.50.1820">
    <property type="entry name" value="alpha/beta hydrolase"/>
    <property type="match status" value="1"/>
</dbReference>
<dbReference type="STRING" id="37001.A0A1A9WGJ0"/>
<accession>A0A1A9WGJ0</accession>